<name>A0A7W6F0A7_9CAUL</name>
<evidence type="ECO:0000313" key="5">
    <source>
        <dbReference type="Proteomes" id="UP000532936"/>
    </source>
</evidence>
<keyword evidence="3" id="KW-0732">Signal</keyword>
<protein>
    <submittedName>
        <fullName evidence="4">Putative membrane protein YccC</fullName>
    </submittedName>
</protein>
<feature type="region of interest" description="Disordered" evidence="2">
    <location>
        <begin position="22"/>
        <end position="51"/>
    </location>
</feature>
<comment type="caution">
    <text evidence="4">The sequence shown here is derived from an EMBL/GenBank/DDBJ whole genome shotgun (WGS) entry which is preliminary data.</text>
</comment>
<dbReference type="RefSeq" id="WP_183196819.1">
    <property type="nucleotide sequence ID" value="NZ_JACIDA010000002.1"/>
</dbReference>
<feature type="chain" id="PRO_5031422196" evidence="3">
    <location>
        <begin position="24"/>
        <end position="172"/>
    </location>
</feature>
<sequence>MTIRMSLFGALLATIALTGAAQARSAPQTAPDPYSAPDPYRDQRALPDPNDPAAREALLRAKGEAYHRAEDSRQTEEELRLTRALNDEIAAQNALADKADEAARLDYDAAVARHQIEVRQAEEQARAAAEATRAAQDQYDRDYAAWREQVRLCQSGFREACTARPAWVRPQP</sequence>
<organism evidence="4 5">
    <name type="scientific">Brevundimonas mediterranea</name>
    <dbReference type="NCBI Taxonomy" id="74329"/>
    <lineage>
        <taxon>Bacteria</taxon>
        <taxon>Pseudomonadati</taxon>
        <taxon>Pseudomonadota</taxon>
        <taxon>Alphaproteobacteria</taxon>
        <taxon>Caulobacterales</taxon>
        <taxon>Caulobacteraceae</taxon>
        <taxon>Brevundimonas</taxon>
    </lineage>
</organism>
<dbReference type="Proteomes" id="UP000532936">
    <property type="component" value="Unassembled WGS sequence"/>
</dbReference>
<feature type="signal peptide" evidence="3">
    <location>
        <begin position="1"/>
        <end position="23"/>
    </location>
</feature>
<accession>A0A7W6F0A7</accession>
<evidence type="ECO:0000256" key="2">
    <source>
        <dbReference type="SAM" id="MobiDB-lite"/>
    </source>
</evidence>
<reference evidence="4 5" key="1">
    <citation type="submission" date="2020-08" db="EMBL/GenBank/DDBJ databases">
        <title>Genomic Encyclopedia of Type Strains, Phase IV (KMG-IV): sequencing the most valuable type-strain genomes for metagenomic binning, comparative biology and taxonomic classification.</title>
        <authorList>
            <person name="Goeker M."/>
        </authorList>
    </citation>
    <scope>NUCLEOTIDE SEQUENCE [LARGE SCALE GENOMIC DNA]</scope>
    <source>
        <strain evidence="4 5">DSM 14878</strain>
    </source>
</reference>
<proteinExistence type="predicted"/>
<gene>
    <name evidence="4" type="ORF">GGR11_002131</name>
</gene>
<dbReference type="AlphaFoldDB" id="A0A7W6F0A7"/>
<feature type="coiled-coil region" evidence="1">
    <location>
        <begin position="104"/>
        <end position="138"/>
    </location>
</feature>
<evidence type="ECO:0000313" key="4">
    <source>
        <dbReference type="EMBL" id="MBB3872578.1"/>
    </source>
</evidence>
<keyword evidence="1" id="KW-0175">Coiled coil</keyword>
<evidence type="ECO:0000256" key="3">
    <source>
        <dbReference type="SAM" id="SignalP"/>
    </source>
</evidence>
<dbReference type="EMBL" id="JACIDA010000002">
    <property type="protein sequence ID" value="MBB3872578.1"/>
    <property type="molecule type" value="Genomic_DNA"/>
</dbReference>
<evidence type="ECO:0000256" key="1">
    <source>
        <dbReference type="SAM" id="Coils"/>
    </source>
</evidence>